<evidence type="ECO:0000313" key="6">
    <source>
        <dbReference type="Proteomes" id="UP001519272"/>
    </source>
</evidence>
<organism evidence="5 6">
    <name type="scientific">Paenibacillus turicensis</name>
    <dbReference type="NCBI Taxonomy" id="160487"/>
    <lineage>
        <taxon>Bacteria</taxon>
        <taxon>Bacillati</taxon>
        <taxon>Bacillota</taxon>
        <taxon>Bacilli</taxon>
        <taxon>Bacillales</taxon>
        <taxon>Paenibacillaceae</taxon>
        <taxon>Paenibacillus</taxon>
    </lineage>
</organism>
<sequence>MFDPLFSFVQKPKLWERSKNPFWDDHHISAKMLEAHLNPHWEAASRKHSDIEESVNWLTSIIPPSSKILDLGCGPGLYTKRLSIQGYDVTGIDFSKRSIAYAKEQDQQSKYIYQNYLELDDTESFDAITLIYCDYGALTFNERQTLLSKVFCALKPGGQFIFDVFTNKTQQSKKDASLWSMYQDGGFWSAEPHLCLEAESILRIIL</sequence>
<dbReference type="Gene3D" id="3.40.50.150">
    <property type="entry name" value="Vaccinia Virus protein VP39"/>
    <property type="match status" value="1"/>
</dbReference>
<accession>A0ABS4FMR8</accession>
<evidence type="ECO:0000256" key="1">
    <source>
        <dbReference type="ARBA" id="ARBA00022603"/>
    </source>
</evidence>
<name>A0ABS4FMR8_9BACL</name>
<dbReference type="SUPFAM" id="SSF53335">
    <property type="entry name" value="S-adenosyl-L-methionine-dependent methyltransferases"/>
    <property type="match status" value="1"/>
</dbReference>
<gene>
    <name evidence="5" type="ORF">J2Z32_000498</name>
</gene>
<dbReference type="Pfam" id="PF13649">
    <property type="entry name" value="Methyltransf_25"/>
    <property type="match status" value="1"/>
</dbReference>
<dbReference type="InterPro" id="IPR041698">
    <property type="entry name" value="Methyltransf_25"/>
</dbReference>
<dbReference type="Proteomes" id="UP001519272">
    <property type="component" value="Unassembled WGS sequence"/>
</dbReference>
<proteinExistence type="predicted"/>
<evidence type="ECO:0000256" key="3">
    <source>
        <dbReference type="ARBA" id="ARBA00022691"/>
    </source>
</evidence>
<feature type="domain" description="Methyltransferase" evidence="4">
    <location>
        <begin position="68"/>
        <end position="158"/>
    </location>
</feature>
<keyword evidence="1 5" id="KW-0489">Methyltransferase</keyword>
<evidence type="ECO:0000259" key="4">
    <source>
        <dbReference type="Pfam" id="PF13649"/>
    </source>
</evidence>
<keyword evidence="6" id="KW-1185">Reference proteome</keyword>
<dbReference type="PANTHER" id="PTHR43464">
    <property type="entry name" value="METHYLTRANSFERASE"/>
    <property type="match status" value="1"/>
</dbReference>
<evidence type="ECO:0000313" key="5">
    <source>
        <dbReference type="EMBL" id="MBP1903881.1"/>
    </source>
</evidence>
<dbReference type="InterPro" id="IPR029063">
    <property type="entry name" value="SAM-dependent_MTases_sf"/>
</dbReference>
<dbReference type="PANTHER" id="PTHR43464:SF19">
    <property type="entry name" value="UBIQUINONE BIOSYNTHESIS O-METHYLTRANSFERASE, MITOCHONDRIAL"/>
    <property type="match status" value="1"/>
</dbReference>
<comment type="caution">
    <text evidence="5">The sequence shown here is derived from an EMBL/GenBank/DDBJ whole genome shotgun (WGS) entry which is preliminary data.</text>
</comment>
<keyword evidence="2" id="KW-0808">Transferase</keyword>
<dbReference type="RefSeq" id="WP_210087581.1">
    <property type="nucleotide sequence ID" value="NZ_JAGGKG010000002.1"/>
</dbReference>
<protein>
    <submittedName>
        <fullName evidence="5">SAM-dependent methyltransferase</fullName>
    </submittedName>
</protein>
<dbReference type="CDD" id="cd02440">
    <property type="entry name" value="AdoMet_MTases"/>
    <property type="match status" value="1"/>
</dbReference>
<keyword evidence="3" id="KW-0949">S-adenosyl-L-methionine</keyword>
<dbReference type="GO" id="GO:0032259">
    <property type="term" value="P:methylation"/>
    <property type="evidence" value="ECO:0007669"/>
    <property type="project" value="UniProtKB-KW"/>
</dbReference>
<dbReference type="GO" id="GO:0008168">
    <property type="term" value="F:methyltransferase activity"/>
    <property type="evidence" value="ECO:0007669"/>
    <property type="project" value="UniProtKB-KW"/>
</dbReference>
<dbReference type="EMBL" id="JAGGKG010000002">
    <property type="protein sequence ID" value="MBP1903881.1"/>
    <property type="molecule type" value="Genomic_DNA"/>
</dbReference>
<reference evidence="5 6" key="1">
    <citation type="submission" date="2021-03" db="EMBL/GenBank/DDBJ databases">
        <title>Genomic Encyclopedia of Type Strains, Phase IV (KMG-IV): sequencing the most valuable type-strain genomes for metagenomic binning, comparative biology and taxonomic classification.</title>
        <authorList>
            <person name="Goeker M."/>
        </authorList>
    </citation>
    <scope>NUCLEOTIDE SEQUENCE [LARGE SCALE GENOMIC DNA]</scope>
    <source>
        <strain evidence="5 6">DSM 14349</strain>
    </source>
</reference>
<evidence type="ECO:0000256" key="2">
    <source>
        <dbReference type="ARBA" id="ARBA00022679"/>
    </source>
</evidence>